<dbReference type="InterPro" id="IPR013783">
    <property type="entry name" value="Ig-like_fold"/>
</dbReference>
<name>A0A2T5C3U3_9BACT</name>
<dbReference type="InterPro" id="IPR006103">
    <property type="entry name" value="Glyco_hydro_2_cat"/>
</dbReference>
<proteinExistence type="inferred from homology"/>
<dbReference type="InterPro" id="IPR008964">
    <property type="entry name" value="Invasin/intimin_cell_adhesion"/>
</dbReference>
<dbReference type="InterPro" id="IPR008979">
    <property type="entry name" value="Galactose-bd-like_sf"/>
</dbReference>
<feature type="transmembrane region" description="Helical" evidence="4">
    <location>
        <begin position="6"/>
        <end position="27"/>
    </location>
</feature>
<dbReference type="SUPFAM" id="SSF49303">
    <property type="entry name" value="beta-Galactosidase/glucuronidase domain"/>
    <property type="match status" value="1"/>
</dbReference>
<dbReference type="Pfam" id="PF00703">
    <property type="entry name" value="Glyco_hydro_2"/>
    <property type="match status" value="1"/>
</dbReference>
<feature type="domain" description="Glycoside hydrolase family 2 catalytic" evidence="6">
    <location>
        <begin position="350"/>
        <end position="507"/>
    </location>
</feature>
<dbReference type="PROSITE" id="PS00608">
    <property type="entry name" value="GLYCOSYL_HYDROL_F2_2"/>
    <property type="match status" value="1"/>
</dbReference>
<dbReference type="InterPro" id="IPR032311">
    <property type="entry name" value="DUF4982"/>
</dbReference>
<dbReference type="PRINTS" id="PR00132">
    <property type="entry name" value="GLHYDRLASE2"/>
</dbReference>
<dbReference type="InterPro" id="IPR006101">
    <property type="entry name" value="Glyco_hydro_2"/>
</dbReference>
<evidence type="ECO:0000256" key="1">
    <source>
        <dbReference type="ARBA" id="ARBA00007401"/>
    </source>
</evidence>
<keyword evidence="4" id="KW-0472">Membrane</keyword>
<dbReference type="GO" id="GO:0004553">
    <property type="term" value="F:hydrolase activity, hydrolyzing O-glycosyl compounds"/>
    <property type="evidence" value="ECO:0007669"/>
    <property type="project" value="InterPro"/>
</dbReference>
<dbReference type="Gene3D" id="3.20.20.80">
    <property type="entry name" value="Glycosidases"/>
    <property type="match status" value="1"/>
</dbReference>
<evidence type="ECO:0000256" key="2">
    <source>
        <dbReference type="ARBA" id="ARBA00022801"/>
    </source>
</evidence>
<dbReference type="SUPFAM" id="SSF49373">
    <property type="entry name" value="Invasin/intimin cell-adhesion fragments"/>
    <property type="match status" value="1"/>
</dbReference>
<dbReference type="PANTHER" id="PTHR42732">
    <property type="entry name" value="BETA-GALACTOSIDASE"/>
    <property type="match status" value="1"/>
</dbReference>
<feature type="domain" description="Glycoside hydrolase family 2 immunoglobulin-like beta-sandwich" evidence="5">
    <location>
        <begin position="241"/>
        <end position="342"/>
    </location>
</feature>
<dbReference type="InterPro" id="IPR036156">
    <property type="entry name" value="Beta-gal/glucu_dom_sf"/>
</dbReference>
<feature type="transmembrane region" description="Helical" evidence="4">
    <location>
        <begin position="39"/>
        <end position="61"/>
    </location>
</feature>
<dbReference type="AlphaFoldDB" id="A0A2T5C3U3"/>
<evidence type="ECO:0000313" key="10">
    <source>
        <dbReference type="EMBL" id="PTN09485.1"/>
    </source>
</evidence>
<comment type="caution">
    <text evidence="10">The sequence shown here is derived from an EMBL/GenBank/DDBJ whole genome shotgun (WGS) entry which is preliminary data.</text>
</comment>
<organism evidence="10 11">
    <name type="scientific">Mangrovibacterium marinum</name>
    <dbReference type="NCBI Taxonomy" id="1639118"/>
    <lineage>
        <taxon>Bacteria</taxon>
        <taxon>Pseudomonadati</taxon>
        <taxon>Bacteroidota</taxon>
        <taxon>Bacteroidia</taxon>
        <taxon>Marinilabiliales</taxon>
        <taxon>Prolixibacteraceae</taxon>
        <taxon>Mangrovibacterium</taxon>
    </lineage>
</organism>
<dbReference type="SUPFAM" id="SSF49785">
    <property type="entry name" value="Galactose-binding domain-like"/>
    <property type="match status" value="1"/>
</dbReference>
<reference evidence="10 11" key="1">
    <citation type="submission" date="2018-04" db="EMBL/GenBank/DDBJ databases">
        <title>Genomic Encyclopedia of Archaeal and Bacterial Type Strains, Phase II (KMG-II): from individual species to whole genera.</title>
        <authorList>
            <person name="Goeker M."/>
        </authorList>
    </citation>
    <scope>NUCLEOTIDE SEQUENCE [LARGE SCALE GENOMIC DNA]</scope>
    <source>
        <strain evidence="10 11">DSM 28823</strain>
    </source>
</reference>
<dbReference type="Pfam" id="PF16355">
    <property type="entry name" value="DUF4982"/>
    <property type="match status" value="1"/>
</dbReference>
<dbReference type="InterPro" id="IPR023232">
    <property type="entry name" value="Glyco_hydro_2_AS"/>
</dbReference>
<dbReference type="Gene3D" id="2.60.40.10">
    <property type="entry name" value="Immunoglobulins"/>
    <property type="match status" value="3"/>
</dbReference>
<dbReference type="InterPro" id="IPR040605">
    <property type="entry name" value="Glyco_hydro2_dom5"/>
</dbReference>
<keyword evidence="3" id="KW-0326">Glycosidase</keyword>
<dbReference type="Pfam" id="PF02837">
    <property type="entry name" value="Glyco_hydro_2_N"/>
    <property type="match status" value="1"/>
</dbReference>
<gene>
    <name evidence="10" type="ORF">C8N47_10429</name>
</gene>
<feature type="domain" description="Glycosyl hydrolases family 2 sugar binding" evidence="7">
    <location>
        <begin position="133"/>
        <end position="226"/>
    </location>
</feature>
<keyword evidence="11" id="KW-1185">Reference proteome</keyword>
<keyword evidence="4" id="KW-0812">Transmembrane</keyword>
<dbReference type="EMBL" id="QAAD01000004">
    <property type="protein sequence ID" value="PTN09485.1"/>
    <property type="molecule type" value="Genomic_DNA"/>
</dbReference>
<dbReference type="Pfam" id="PF02836">
    <property type="entry name" value="Glyco_hydro_2_C"/>
    <property type="match status" value="1"/>
</dbReference>
<keyword evidence="4" id="KW-1133">Transmembrane helix</keyword>
<dbReference type="InterPro" id="IPR006102">
    <property type="entry name" value="Ig-like_GH2"/>
</dbReference>
<dbReference type="SUPFAM" id="SSF51445">
    <property type="entry name" value="(Trans)glycosidases"/>
    <property type="match status" value="1"/>
</dbReference>
<evidence type="ECO:0000313" key="11">
    <source>
        <dbReference type="Proteomes" id="UP000243525"/>
    </source>
</evidence>
<evidence type="ECO:0000259" key="6">
    <source>
        <dbReference type="Pfam" id="PF02836"/>
    </source>
</evidence>
<dbReference type="Pfam" id="PF18565">
    <property type="entry name" value="Glyco_hydro2_C5"/>
    <property type="match status" value="1"/>
</dbReference>
<evidence type="ECO:0000259" key="9">
    <source>
        <dbReference type="Pfam" id="PF18565"/>
    </source>
</evidence>
<evidence type="ECO:0000256" key="4">
    <source>
        <dbReference type="SAM" id="Phobius"/>
    </source>
</evidence>
<evidence type="ECO:0000259" key="5">
    <source>
        <dbReference type="Pfam" id="PF00703"/>
    </source>
</evidence>
<keyword evidence="2" id="KW-0378">Hydrolase</keyword>
<feature type="domain" description="DUF4982" evidence="8">
    <location>
        <begin position="672"/>
        <end position="727"/>
    </location>
</feature>
<protein>
    <submittedName>
        <fullName evidence="10">Beta-galactosidase</fullName>
    </submittedName>
</protein>
<dbReference type="Proteomes" id="UP000243525">
    <property type="component" value="Unassembled WGS sequence"/>
</dbReference>
<evidence type="ECO:0000259" key="7">
    <source>
        <dbReference type="Pfam" id="PF02837"/>
    </source>
</evidence>
<dbReference type="InterPro" id="IPR051913">
    <property type="entry name" value="GH2_Domain-Containing"/>
</dbReference>
<accession>A0A2T5C3U3</accession>
<dbReference type="InterPro" id="IPR017853">
    <property type="entry name" value="GH"/>
</dbReference>
<evidence type="ECO:0000259" key="8">
    <source>
        <dbReference type="Pfam" id="PF16355"/>
    </source>
</evidence>
<dbReference type="GO" id="GO:0005975">
    <property type="term" value="P:carbohydrate metabolic process"/>
    <property type="evidence" value="ECO:0007669"/>
    <property type="project" value="InterPro"/>
</dbReference>
<dbReference type="Gene3D" id="2.60.120.260">
    <property type="entry name" value="Galactose-binding domain-like"/>
    <property type="match status" value="1"/>
</dbReference>
<dbReference type="PANTHER" id="PTHR42732:SF1">
    <property type="entry name" value="BETA-MANNOSIDASE"/>
    <property type="match status" value="1"/>
</dbReference>
<evidence type="ECO:0000256" key="3">
    <source>
        <dbReference type="ARBA" id="ARBA00023295"/>
    </source>
</evidence>
<comment type="similarity">
    <text evidence="1">Belongs to the glycosyl hydrolase 2 family.</text>
</comment>
<feature type="domain" description="Glycoside hydrolase family 2" evidence="9">
    <location>
        <begin position="744"/>
        <end position="845"/>
    </location>
</feature>
<dbReference type="InterPro" id="IPR006104">
    <property type="entry name" value="Glyco_hydro_2_N"/>
</dbReference>
<sequence length="854" mass="96183">MNKSKTGLITAIPKCFLFFAAIISLAFNKTKLSMTDVSLFVVKRTFNYILLVAFFGLFTVACSSKCDSNSANIVRKQNFDFDWRFALGDQPDAGNSNFDDSSWRQLDLPHDWSIEGQIEAENPTGNDGGYFPAGIGWYRKSFTIPKEWKGQKIGIYFEGVYMNSEVFVNGKSLGVHPYGYSSFDYDLTPYIHFGKENRIAVRVDNSLQKNCRWYSGSGIYRHVWLMVNSPVHIAHWGVGITTPEVSREVASVEVNTLVENETGKAQNVELITVLTDKSGKTVGKYELSIELEPNSEKAVTHRMQINNPLLWSPDAPNLYVAESIIKKGDIELDRVQNSLGIRSLKYSAEKGFVLNGETIKLNGGCAHHDNGVLGAAAYDRAEERKVELLKAAGFNAVRTSHNPPSEAFLDACDRLGLLVIDEAFDGWKQAKDQTPHDYSTLFDENWQSDLDAMVLRDRNHPAIVMWSSGNEIMERTSPEAVKTARMLNSYIRQLDPTRPVTSAMTSWNQGWEIFDPLMAEHDICGYNYMMHKSESDHERVPERVIVQTESYPKDAFYNWKMVQDHDYIIGDFVWTAMDYLGESSIGRYYYPGEPDGQHWERNFFPWHGAYCGDIDLIGWRKPISHYRNILWNDIEKLYLAVREPNPAEGAIKTTMWAVWPSWESWNWPGFEGKKIDVEVYSKYPKVRLYLNDKLVGEKPTGVDQQFKATFSLPYAPGSLKAVGVVDQQEGESTILKTAGNPAKIRLTADRMELKTDGQDLSYVTVEVTDEDGNLVPNAANELEFFVSGEGSIAGLGNANLKDTEQYVASRCSAWKGQALAVLKSSKEPGALKLTVSSPGLQEGTMMIKIEPEQD</sequence>